<reference evidence="1 2" key="1">
    <citation type="journal article" date="2021" name="BMC Biol.">
        <title>Horizontally acquired antibacterial genes associated with adaptive radiation of ladybird beetles.</title>
        <authorList>
            <person name="Li H.S."/>
            <person name="Tang X.F."/>
            <person name="Huang Y.H."/>
            <person name="Xu Z.Y."/>
            <person name="Chen M.L."/>
            <person name="Du X.Y."/>
            <person name="Qiu B.Y."/>
            <person name="Chen P.T."/>
            <person name="Zhang W."/>
            <person name="Slipinski A."/>
            <person name="Escalona H.E."/>
            <person name="Waterhouse R.M."/>
            <person name="Zwick A."/>
            <person name="Pang H."/>
        </authorList>
    </citation>
    <scope>NUCLEOTIDE SEQUENCE [LARGE SCALE GENOMIC DNA]</scope>
    <source>
        <strain evidence="1">SYSU2018</strain>
    </source>
</reference>
<gene>
    <name evidence="1" type="ORF">HHI36_007698</name>
</gene>
<evidence type="ECO:0000313" key="1">
    <source>
        <dbReference type="EMBL" id="KAL3268590.1"/>
    </source>
</evidence>
<dbReference type="EMBL" id="JABFTP020000021">
    <property type="protein sequence ID" value="KAL3268590.1"/>
    <property type="molecule type" value="Genomic_DNA"/>
</dbReference>
<protein>
    <submittedName>
        <fullName evidence="1">Uncharacterized protein</fullName>
    </submittedName>
</protein>
<name>A0ABD2MQD2_9CUCU</name>
<comment type="caution">
    <text evidence="1">The sequence shown here is derived from an EMBL/GenBank/DDBJ whole genome shotgun (WGS) entry which is preliminary data.</text>
</comment>
<accession>A0ABD2MQD2</accession>
<organism evidence="1 2">
    <name type="scientific">Cryptolaemus montrouzieri</name>
    <dbReference type="NCBI Taxonomy" id="559131"/>
    <lineage>
        <taxon>Eukaryota</taxon>
        <taxon>Metazoa</taxon>
        <taxon>Ecdysozoa</taxon>
        <taxon>Arthropoda</taxon>
        <taxon>Hexapoda</taxon>
        <taxon>Insecta</taxon>
        <taxon>Pterygota</taxon>
        <taxon>Neoptera</taxon>
        <taxon>Endopterygota</taxon>
        <taxon>Coleoptera</taxon>
        <taxon>Polyphaga</taxon>
        <taxon>Cucujiformia</taxon>
        <taxon>Coccinelloidea</taxon>
        <taxon>Coccinellidae</taxon>
        <taxon>Scymninae</taxon>
        <taxon>Scymnini</taxon>
        <taxon>Cryptolaemus</taxon>
    </lineage>
</organism>
<sequence length="172" mass="20545">MNEFLKLNWKYTSDPSYLEKQACSFISNEVLLDSYIYQNLKKRLAKPKALPSQTKEVNFFPGKKYLPKCTRKSSLTKEQQEHCLKSLILLGQNKNSNQLKQSEIHSLEVFDKLKAKITSENQEFIEFSKNEWERNKMKIAKLQNNLYRYGYTCFRKKFERYLQYGPFINSRV</sequence>
<keyword evidence="2" id="KW-1185">Reference proteome</keyword>
<evidence type="ECO:0000313" key="2">
    <source>
        <dbReference type="Proteomes" id="UP001516400"/>
    </source>
</evidence>
<dbReference type="Proteomes" id="UP001516400">
    <property type="component" value="Unassembled WGS sequence"/>
</dbReference>
<proteinExistence type="predicted"/>
<dbReference type="AlphaFoldDB" id="A0ABD2MQD2"/>